<gene>
    <name evidence="1" type="ORF">GCM10022289_44830</name>
</gene>
<name>A0ABP8BQ29_9SPHI</name>
<protein>
    <submittedName>
        <fullName evidence="1">Uncharacterized protein</fullName>
    </submittedName>
</protein>
<dbReference type="EMBL" id="BAABBY010000015">
    <property type="protein sequence ID" value="GAA4213114.1"/>
    <property type="molecule type" value="Genomic_DNA"/>
</dbReference>
<proteinExistence type="predicted"/>
<reference evidence="2" key="1">
    <citation type="journal article" date="2019" name="Int. J. Syst. Evol. Microbiol.">
        <title>The Global Catalogue of Microorganisms (GCM) 10K type strain sequencing project: providing services to taxonomists for standard genome sequencing and annotation.</title>
        <authorList>
            <consortium name="The Broad Institute Genomics Platform"/>
            <consortium name="The Broad Institute Genome Sequencing Center for Infectious Disease"/>
            <person name="Wu L."/>
            <person name="Ma J."/>
        </authorList>
    </citation>
    <scope>NUCLEOTIDE SEQUENCE [LARGE SCALE GENOMIC DNA]</scope>
    <source>
        <strain evidence="2">JCM 17626</strain>
    </source>
</reference>
<keyword evidence="2" id="KW-1185">Reference proteome</keyword>
<dbReference type="Proteomes" id="UP001501772">
    <property type="component" value="Unassembled WGS sequence"/>
</dbReference>
<comment type="caution">
    <text evidence="1">The sequence shown here is derived from an EMBL/GenBank/DDBJ whole genome shotgun (WGS) entry which is preliminary data.</text>
</comment>
<evidence type="ECO:0000313" key="1">
    <source>
        <dbReference type="EMBL" id="GAA4213114.1"/>
    </source>
</evidence>
<organism evidence="1 2">
    <name type="scientific">Pedobacter jeongneungensis</name>
    <dbReference type="NCBI Taxonomy" id="947309"/>
    <lineage>
        <taxon>Bacteria</taxon>
        <taxon>Pseudomonadati</taxon>
        <taxon>Bacteroidota</taxon>
        <taxon>Sphingobacteriia</taxon>
        <taxon>Sphingobacteriales</taxon>
        <taxon>Sphingobacteriaceae</taxon>
        <taxon>Pedobacter</taxon>
    </lineage>
</organism>
<evidence type="ECO:0000313" key="2">
    <source>
        <dbReference type="Proteomes" id="UP001501772"/>
    </source>
</evidence>
<sequence>MDSTQTSPKASAKPAQEDLDKMLSELKNSMISYMKSAEPPYTMDDIDSCEKILKVYLVDINASQNKEQGMEMVKTTVVNLNALNGKTEGTLIETSEREKIAEIIILASSRKGYNTIDEDITEEWREW</sequence>
<accession>A0ABP8BQ29</accession>